<evidence type="ECO:0000313" key="7">
    <source>
        <dbReference type="Proteomes" id="UP001304071"/>
    </source>
</evidence>
<evidence type="ECO:0000256" key="1">
    <source>
        <dbReference type="ARBA" id="ARBA00010466"/>
    </source>
</evidence>
<evidence type="ECO:0000256" key="4">
    <source>
        <dbReference type="ARBA" id="ARBA00023163"/>
    </source>
</evidence>
<evidence type="ECO:0000256" key="2">
    <source>
        <dbReference type="ARBA" id="ARBA00023015"/>
    </source>
</evidence>
<dbReference type="InterPro" id="IPR036388">
    <property type="entry name" value="WH-like_DNA-bd_sf"/>
</dbReference>
<protein>
    <submittedName>
        <fullName evidence="6">Sugar-binding transcriptional regulator</fullName>
    </submittedName>
</protein>
<accession>A0ABZ0QIC4</accession>
<sequence>MKDEETRIDQMVRAAWMYYISGKNQSEIASLLGTSRPVVQRLLASAKEEGIISVNVNHPLASCLDLALALKEKFRFGECEIVPASVLDSSEEVLESVTFGGYQLMQRLLSPQPGKIIGIGSGMTLKRTINRIEFSHESCECVALISGMAKDGHCNYYDDVPLLLAQKIQAKYYQWPAPRHALSLEDHQIWQRHPIYRNVFGKAHKADVIFIGVGGMGKTGPMLHDGFITYQESQQLESSGAVGEILGRFIDSQGAVLNCHSNTLITSFDIRETDCPRIAIACGEEKRAAILAAIHGQWINGLVTDELTAKWLLQQTR</sequence>
<keyword evidence="2" id="KW-0805">Transcription regulation</keyword>
<dbReference type="Gene3D" id="3.40.50.1360">
    <property type="match status" value="1"/>
</dbReference>
<name>A0ABZ0QIC4_9VIBR</name>
<gene>
    <name evidence="6" type="ORF">R8Z52_21760</name>
</gene>
<dbReference type="InterPro" id="IPR037171">
    <property type="entry name" value="NagB/RpiA_transferase-like"/>
</dbReference>
<organism evidence="6 7">
    <name type="scientific">Vibrio porteresiae DSM 19223</name>
    <dbReference type="NCBI Taxonomy" id="1123496"/>
    <lineage>
        <taxon>Bacteria</taxon>
        <taxon>Pseudomonadati</taxon>
        <taxon>Pseudomonadota</taxon>
        <taxon>Gammaproteobacteria</taxon>
        <taxon>Vibrionales</taxon>
        <taxon>Vibrionaceae</taxon>
        <taxon>Vibrio</taxon>
    </lineage>
</organism>
<keyword evidence="4" id="KW-0804">Transcription</keyword>
<feature type="domain" description="Sugar-binding" evidence="5">
    <location>
        <begin position="59"/>
        <end position="313"/>
    </location>
</feature>
<dbReference type="InterPro" id="IPR051054">
    <property type="entry name" value="SorC_transcr_regulators"/>
</dbReference>
<dbReference type="Gene3D" id="1.10.10.10">
    <property type="entry name" value="Winged helix-like DNA-binding domain superfamily/Winged helix DNA-binding domain"/>
    <property type="match status" value="1"/>
</dbReference>
<keyword evidence="3" id="KW-0238">DNA-binding</keyword>
<dbReference type="Proteomes" id="UP001304071">
    <property type="component" value="Chromosome 2"/>
</dbReference>
<dbReference type="EMBL" id="CP138204">
    <property type="protein sequence ID" value="WPC75555.1"/>
    <property type="molecule type" value="Genomic_DNA"/>
</dbReference>
<evidence type="ECO:0000313" key="6">
    <source>
        <dbReference type="EMBL" id="WPC75555.1"/>
    </source>
</evidence>
<dbReference type="PANTHER" id="PTHR34294">
    <property type="entry name" value="TRANSCRIPTIONAL REGULATOR-RELATED"/>
    <property type="match status" value="1"/>
</dbReference>
<proteinExistence type="inferred from homology"/>
<comment type="similarity">
    <text evidence="1">Belongs to the SorC transcriptional regulatory family.</text>
</comment>
<reference evidence="6 7" key="1">
    <citation type="submission" date="2023-11" db="EMBL/GenBank/DDBJ databases">
        <title>Plant-associative lifestyle of Vibrio porteresiae and its evolutionary dynamics.</title>
        <authorList>
            <person name="Rameshkumar N."/>
            <person name="Kirti K."/>
        </authorList>
    </citation>
    <scope>NUCLEOTIDE SEQUENCE [LARGE SCALE GENOMIC DNA]</scope>
    <source>
        <strain evidence="6 7">MSSRF30</strain>
    </source>
</reference>
<dbReference type="InterPro" id="IPR007324">
    <property type="entry name" value="Sugar-bd_dom_put"/>
</dbReference>
<dbReference type="SUPFAM" id="SSF100950">
    <property type="entry name" value="NagB/RpiA/CoA transferase-like"/>
    <property type="match status" value="1"/>
</dbReference>
<dbReference type="RefSeq" id="WP_261897539.1">
    <property type="nucleotide sequence ID" value="NZ_AP024896.1"/>
</dbReference>
<evidence type="ECO:0000256" key="3">
    <source>
        <dbReference type="ARBA" id="ARBA00023125"/>
    </source>
</evidence>
<evidence type="ECO:0000259" key="5">
    <source>
        <dbReference type="Pfam" id="PF04198"/>
    </source>
</evidence>
<dbReference type="PANTHER" id="PTHR34294:SF1">
    <property type="entry name" value="TRANSCRIPTIONAL REGULATOR LSRR"/>
    <property type="match status" value="1"/>
</dbReference>
<keyword evidence="7" id="KW-1185">Reference proteome</keyword>
<dbReference type="Pfam" id="PF04198">
    <property type="entry name" value="Sugar-bind"/>
    <property type="match status" value="1"/>
</dbReference>